<keyword evidence="2" id="KW-0862">Zinc</keyword>
<feature type="domain" description="Alcohol dehydrogenase-like N-terminal" evidence="4">
    <location>
        <begin position="26"/>
        <end position="109"/>
    </location>
</feature>
<dbReference type="Gene3D" id="3.90.180.10">
    <property type="entry name" value="Medium-chain alcohol dehydrogenases, catalytic domain"/>
    <property type="match status" value="2"/>
</dbReference>
<evidence type="ECO:0000313" key="5">
    <source>
        <dbReference type="EMBL" id="MBC5581536.1"/>
    </source>
</evidence>
<dbReference type="InterPro" id="IPR013154">
    <property type="entry name" value="ADH-like_N"/>
</dbReference>
<dbReference type="InterPro" id="IPR002328">
    <property type="entry name" value="ADH_Zn_CS"/>
</dbReference>
<evidence type="ECO:0000256" key="1">
    <source>
        <dbReference type="ARBA" id="ARBA00022723"/>
    </source>
</evidence>
<keyword evidence="6" id="KW-1185">Reference proteome</keyword>
<evidence type="ECO:0000313" key="6">
    <source>
        <dbReference type="Proteomes" id="UP000659630"/>
    </source>
</evidence>
<dbReference type="Gene3D" id="3.40.50.720">
    <property type="entry name" value="NAD(P)-binding Rossmann-like Domain"/>
    <property type="match status" value="1"/>
</dbReference>
<evidence type="ECO:0000256" key="3">
    <source>
        <dbReference type="ARBA" id="ARBA00023002"/>
    </source>
</evidence>
<accession>A0A923I763</accession>
<reference evidence="5" key="1">
    <citation type="submission" date="2020-08" db="EMBL/GenBank/DDBJ databases">
        <title>Genome public.</title>
        <authorList>
            <person name="Liu C."/>
            <person name="Sun Q."/>
        </authorList>
    </citation>
    <scope>NUCLEOTIDE SEQUENCE</scope>
    <source>
        <strain evidence="5">BX8</strain>
    </source>
</reference>
<dbReference type="RefSeq" id="WP_186887880.1">
    <property type="nucleotide sequence ID" value="NZ_JACONZ010000002.1"/>
</dbReference>
<dbReference type="GO" id="GO:0016491">
    <property type="term" value="F:oxidoreductase activity"/>
    <property type="evidence" value="ECO:0007669"/>
    <property type="project" value="UniProtKB-KW"/>
</dbReference>
<dbReference type="InterPro" id="IPR036291">
    <property type="entry name" value="NAD(P)-bd_dom_sf"/>
</dbReference>
<dbReference type="PANTHER" id="PTHR43401:SF2">
    <property type="entry name" value="L-THREONINE 3-DEHYDROGENASE"/>
    <property type="match status" value="1"/>
</dbReference>
<dbReference type="SUPFAM" id="SSF51735">
    <property type="entry name" value="NAD(P)-binding Rossmann-fold domains"/>
    <property type="match status" value="1"/>
</dbReference>
<evidence type="ECO:0000256" key="2">
    <source>
        <dbReference type="ARBA" id="ARBA00022833"/>
    </source>
</evidence>
<dbReference type="GO" id="GO:0008270">
    <property type="term" value="F:zinc ion binding"/>
    <property type="evidence" value="ECO:0007669"/>
    <property type="project" value="InterPro"/>
</dbReference>
<dbReference type="InterPro" id="IPR050129">
    <property type="entry name" value="Zn_alcohol_dh"/>
</dbReference>
<dbReference type="Pfam" id="PF08240">
    <property type="entry name" value="ADH_N"/>
    <property type="match status" value="1"/>
</dbReference>
<dbReference type="Proteomes" id="UP000659630">
    <property type="component" value="Unassembled WGS sequence"/>
</dbReference>
<evidence type="ECO:0000259" key="4">
    <source>
        <dbReference type="Pfam" id="PF08240"/>
    </source>
</evidence>
<organism evidence="5 6">
    <name type="scientific">Anaerofilum hominis</name>
    <dbReference type="NCBI Taxonomy" id="2763016"/>
    <lineage>
        <taxon>Bacteria</taxon>
        <taxon>Bacillati</taxon>
        <taxon>Bacillota</taxon>
        <taxon>Clostridia</taxon>
        <taxon>Eubacteriales</taxon>
        <taxon>Oscillospiraceae</taxon>
        <taxon>Anaerofilum</taxon>
    </lineage>
</organism>
<dbReference type="EMBL" id="JACONZ010000002">
    <property type="protein sequence ID" value="MBC5581536.1"/>
    <property type="molecule type" value="Genomic_DNA"/>
</dbReference>
<name>A0A923I763_9FIRM</name>
<keyword evidence="1" id="KW-0479">Metal-binding</keyword>
<keyword evidence="3" id="KW-0560">Oxidoreductase</keyword>
<dbReference type="AlphaFoldDB" id="A0A923I763"/>
<gene>
    <name evidence="5" type="ORF">H8S23_08425</name>
</gene>
<proteinExistence type="predicted"/>
<comment type="caution">
    <text evidence="5">The sequence shown here is derived from an EMBL/GenBank/DDBJ whole genome shotgun (WGS) entry which is preliminary data.</text>
</comment>
<dbReference type="SUPFAM" id="SSF50129">
    <property type="entry name" value="GroES-like"/>
    <property type="match status" value="1"/>
</dbReference>
<dbReference type="InterPro" id="IPR011032">
    <property type="entry name" value="GroES-like_sf"/>
</dbReference>
<protein>
    <submittedName>
        <fullName evidence="5">Alcohol dehydrogenase catalytic domain-containing protein</fullName>
    </submittedName>
</protein>
<dbReference type="PROSITE" id="PS00059">
    <property type="entry name" value="ADH_ZINC"/>
    <property type="match status" value="1"/>
</dbReference>
<sequence length="332" mass="36544">MLAKGVFVEDYMKLSIREYDVPEPKAGEVMIKTMAVGLCCWDSWLYRGVNAPGPYPYIIGHEGVGVVERVGEGVTGLKPGDNVSCLSGNNEMMCEYSTVPAAGLVKLPDVIDDWAKVVYEPACCVTNLLNITDVQLGDHVVLVGAGYMGLQTLQLLTRASQAGRITVFELREDRRKMAMEYGKDFGNPDCFRVLDPESEEGKKAVADIIAAGGADVCIDFGASDSGFHLADSMTRQAGKLTIGSFHRSDVTFNGTKWHLGGLYVYNLAPMSNPHFKEMCPRCYSMIERGVLEPGKLVTHTAYFEDMEAMDNMFQRACDKGDNYMKGAILFYK</sequence>
<dbReference type="PANTHER" id="PTHR43401">
    <property type="entry name" value="L-THREONINE 3-DEHYDROGENASE"/>
    <property type="match status" value="1"/>
</dbReference>